<keyword evidence="5 7" id="KW-0456">Lyase</keyword>
<evidence type="ECO:0000256" key="5">
    <source>
        <dbReference type="ARBA" id="ARBA00023239"/>
    </source>
</evidence>
<dbReference type="PANTHER" id="PTHR30518:SF2">
    <property type="entry name" value="ENDOLYTIC MUREIN TRANSGLYCOSYLASE"/>
    <property type="match status" value="1"/>
</dbReference>
<evidence type="ECO:0000256" key="8">
    <source>
        <dbReference type="SAM" id="MobiDB-lite"/>
    </source>
</evidence>
<dbReference type="Gene3D" id="3.30.1490.480">
    <property type="entry name" value="Endolytic murein transglycosylase"/>
    <property type="match status" value="1"/>
</dbReference>
<comment type="caution">
    <text evidence="9">The sequence shown here is derived from an EMBL/GenBank/DDBJ whole genome shotgun (WGS) entry which is preliminary data.</text>
</comment>
<reference evidence="9 10" key="1">
    <citation type="submission" date="2018-03" db="EMBL/GenBank/DDBJ databases">
        <title>Genomic Encyclopedia of Type Strains, Phase III (KMG-III): the genomes of soil and plant-associated and newly described type strains.</title>
        <authorList>
            <person name="Whitman W."/>
        </authorList>
    </citation>
    <scope>NUCLEOTIDE SEQUENCE [LARGE SCALE GENOMIC DNA]</scope>
    <source>
        <strain evidence="9 10">CGMCC 1.12484</strain>
    </source>
</reference>
<evidence type="ECO:0000256" key="1">
    <source>
        <dbReference type="ARBA" id="ARBA00022475"/>
    </source>
</evidence>
<keyword evidence="1 7" id="KW-1003">Cell membrane</keyword>
<feature type="compositionally biased region" description="Pro residues" evidence="8">
    <location>
        <begin position="132"/>
        <end position="141"/>
    </location>
</feature>
<feature type="compositionally biased region" description="Basic and acidic residues" evidence="8">
    <location>
        <begin position="36"/>
        <end position="53"/>
    </location>
</feature>
<dbReference type="GO" id="GO:0008932">
    <property type="term" value="F:lytic endotransglycosylase activity"/>
    <property type="evidence" value="ECO:0007669"/>
    <property type="project" value="UniProtKB-UniRule"/>
</dbReference>
<dbReference type="NCBIfam" id="TIGR00247">
    <property type="entry name" value="endolytic transglycosylase MltG"/>
    <property type="match status" value="1"/>
</dbReference>
<evidence type="ECO:0000256" key="4">
    <source>
        <dbReference type="ARBA" id="ARBA00023136"/>
    </source>
</evidence>
<keyword evidence="3 7" id="KW-1133">Transmembrane helix</keyword>
<comment type="catalytic activity">
    <reaction evidence="7">
        <text>a peptidoglycan chain = a peptidoglycan chain with N-acetyl-1,6-anhydromuramyl-[peptide] at the reducing end + a peptidoglycan chain with N-acetylglucosamine at the non-reducing end.</text>
        <dbReference type="EC" id="4.2.2.29"/>
    </reaction>
</comment>
<comment type="subcellular location">
    <subcellularLocation>
        <location evidence="7">Cell membrane</location>
        <topology evidence="7">Single-pass membrane protein</topology>
    </subcellularLocation>
</comment>
<gene>
    <name evidence="7" type="primary">mltG</name>
    <name evidence="9" type="ORF">B0I08_101499</name>
</gene>
<dbReference type="EMBL" id="PVTL01000001">
    <property type="protein sequence ID" value="PRY70365.1"/>
    <property type="molecule type" value="Genomic_DNA"/>
</dbReference>
<protein>
    <recommendedName>
        <fullName evidence="7">Endolytic murein transglycosylase</fullName>
        <ecNumber evidence="7">4.2.2.29</ecNumber>
    </recommendedName>
    <alternativeName>
        <fullName evidence="7">Peptidoglycan lytic transglycosylase</fullName>
    </alternativeName>
    <alternativeName>
        <fullName evidence="7">Peptidoglycan polymerization terminase</fullName>
    </alternativeName>
</protein>
<dbReference type="GO" id="GO:0005886">
    <property type="term" value="C:plasma membrane"/>
    <property type="evidence" value="ECO:0007669"/>
    <property type="project" value="UniProtKB-SubCell"/>
</dbReference>
<name>A0A2T0VJS2_9MICO</name>
<dbReference type="HAMAP" id="MF_02065">
    <property type="entry name" value="MltG"/>
    <property type="match status" value="1"/>
</dbReference>
<sequence length="500" mass="53054">MADDLNRDNPVPAQPDDGARVRLPPAASYVPPTRRQLRESETRAKAHETDSSRAADPAQPAPQVEPATASPSASSSGVPATEQPATAMPATAMPATERPTSADDEPLTVDQLFGPSSADGKRGTDPDSGASWPPPPHPSGRPPRRRRLWLIWLWVLVVLLALVGGAAAAVWVMFEDQVRQVLGIELPNDYEGTGNGEAVTVTIVSGDVGGDIATKLEEAGVTMTYDAFYDLLVAQEVQPTFMPGSYPLQKEMSAQSALDVLANPANVATSRVLITEGSTLPQTLASLSEGTGLPLSDFEAVAANYTAFGVPATAPSLEGWLFPATYEFEPGVTAQQILQTMADRMLQSLDAAGVAVADRQRVLTLASIVQKEGGSIEDFPIVARLFLNRLAMTPPMNLESDATVSYGTGGTSIFTTDEERGDASNLYNTYANPGLPVGPISAPGDDAINAVLNPAVGDWVYMVLVNGDTGETKFSVTFAEHEAAVLEWQDWIRANPDWDN</sequence>
<organism evidence="9 10">
    <name type="scientific">Glaciihabitans tibetensis</name>
    <dbReference type="NCBI Taxonomy" id="1266600"/>
    <lineage>
        <taxon>Bacteria</taxon>
        <taxon>Bacillati</taxon>
        <taxon>Actinomycetota</taxon>
        <taxon>Actinomycetes</taxon>
        <taxon>Micrococcales</taxon>
        <taxon>Microbacteriaceae</taxon>
        <taxon>Glaciihabitans</taxon>
    </lineage>
</organism>
<keyword evidence="6 7" id="KW-0961">Cell wall biogenesis/degradation</keyword>
<dbReference type="GO" id="GO:0009252">
    <property type="term" value="P:peptidoglycan biosynthetic process"/>
    <property type="evidence" value="ECO:0007669"/>
    <property type="project" value="UniProtKB-UniRule"/>
</dbReference>
<evidence type="ECO:0000256" key="7">
    <source>
        <dbReference type="HAMAP-Rule" id="MF_02065"/>
    </source>
</evidence>
<accession>A0A2T0VJS2</accession>
<dbReference type="InterPro" id="IPR003770">
    <property type="entry name" value="MLTG-like"/>
</dbReference>
<keyword evidence="4 7" id="KW-0472">Membrane</keyword>
<evidence type="ECO:0000256" key="6">
    <source>
        <dbReference type="ARBA" id="ARBA00023316"/>
    </source>
</evidence>
<evidence type="ECO:0000256" key="3">
    <source>
        <dbReference type="ARBA" id="ARBA00022989"/>
    </source>
</evidence>
<feature type="transmembrane region" description="Helical" evidence="7">
    <location>
        <begin position="149"/>
        <end position="174"/>
    </location>
</feature>
<dbReference type="EC" id="4.2.2.29" evidence="7"/>
<dbReference type="AlphaFoldDB" id="A0A2T0VJS2"/>
<keyword evidence="10" id="KW-1185">Reference proteome</keyword>
<evidence type="ECO:0000313" key="9">
    <source>
        <dbReference type="EMBL" id="PRY70365.1"/>
    </source>
</evidence>
<evidence type="ECO:0000313" key="10">
    <source>
        <dbReference type="Proteomes" id="UP000237983"/>
    </source>
</evidence>
<proteinExistence type="inferred from homology"/>
<feature type="region of interest" description="Disordered" evidence="8">
    <location>
        <begin position="1"/>
        <end position="142"/>
    </location>
</feature>
<evidence type="ECO:0000256" key="2">
    <source>
        <dbReference type="ARBA" id="ARBA00022692"/>
    </source>
</evidence>
<dbReference type="PANTHER" id="PTHR30518">
    <property type="entry name" value="ENDOLYTIC MUREIN TRANSGLYCOSYLASE"/>
    <property type="match status" value="1"/>
</dbReference>
<dbReference type="Pfam" id="PF02618">
    <property type="entry name" value="YceG"/>
    <property type="match status" value="1"/>
</dbReference>
<feature type="site" description="Important for catalytic activity" evidence="7">
    <location>
        <position position="372"/>
    </location>
</feature>
<keyword evidence="2 7" id="KW-0812">Transmembrane</keyword>
<comment type="similarity">
    <text evidence="7">Belongs to the transglycosylase MltG family.</text>
</comment>
<dbReference type="Proteomes" id="UP000237983">
    <property type="component" value="Unassembled WGS sequence"/>
</dbReference>
<dbReference type="GO" id="GO:0071555">
    <property type="term" value="P:cell wall organization"/>
    <property type="evidence" value="ECO:0007669"/>
    <property type="project" value="UniProtKB-KW"/>
</dbReference>
<comment type="function">
    <text evidence="7">Functions as a peptidoglycan terminase that cleaves nascent peptidoglycan strands endolytically to terminate their elongation.</text>
</comment>
<feature type="compositionally biased region" description="Low complexity" evidence="8">
    <location>
        <begin position="66"/>
        <end position="99"/>
    </location>
</feature>